<keyword evidence="4 16" id="KW-0347">Helicase</keyword>
<reference evidence="16" key="1">
    <citation type="submission" date="2025-08" db="UniProtKB">
        <authorList>
            <consortium name="RefSeq"/>
        </authorList>
    </citation>
    <scope>IDENTIFICATION</scope>
</reference>
<dbReference type="EC" id="3.6.4.13" evidence="1"/>
<sequence length="580" mass="65942">MVDTYSLFKKLGSGASFDLKRFKTDAEKFKIISSSSSTIDKNDFIEELDFFGTKKDSKKDGNKTCFNETKTVIDDDVEKVKIEDINKKKKKKRKLPDDGITLLSCKNKKVKDKNVKSKEKANQQHIEKINIFRKEHLIHVYGFDIADPISSFLDLKERFNVPTIIMKNVKENGFEVPTPIQMQAIPVILQHREMLACAPTGSGKTLAFILPILFHLKESKKSGIRVVIVSPTRELSQQIYREFVRMNAGIGLKIDILTKAKISNFKSKACDILISTPNRLVHLLKQDFAPDLGIVEWLVLDEGDKLFEDGEAGFRGQVALIYQACSNPSIKRLLFSATLANSVEDWCKDHLDNVVRITVGNRNAATDTIDQELIFVGQESGKLLAIRQILHKGFQPPILVFVQSKDRAKELFNELVYDGLNVEVIHSDRTQAQRENIVKCFRTGKIWILIATDLMGRGIDFKGVNMVINYDFPSTTVSYIHRIGRTGRAGRRGKAITLFTEDDVVNLRSIANVVRSSGGEVPDWMLKLKKLDSRTKKTLRKVPLERPHINTVSKYDAEKRNKKKQMIEQSKEKKKEKENS</sequence>
<accession>A0ABM4CP82</accession>
<evidence type="ECO:0000256" key="11">
    <source>
        <dbReference type="SAM" id="MobiDB-lite"/>
    </source>
</evidence>
<dbReference type="InterPro" id="IPR014001">
    <property type="entry name" value="Helicase_ATP-bd"/>
</dbReference>
<evidence type="ECO:0000256" key="3">
    <source>
        <dbReference type="ARBA" id="ARBA00022801"/>
    </source>
</evidence>
<comment type="catalytic activity">
    <reaction evidence="9">
        <text>ATP + H2O = ADP + phosphate + H(+)</text>
        <dbReference type="Rhea" id="RHEA:13065"/>
        <dbReference type="ChEBI" id="CHEBI:15377"/>
        <dbReference type="ChEBI" id="CHEBI:15378"/>
        <dbReference type="ChEBI" id="CHEBI:30616"/>
        <dbReference type="ChEBI" id="CHEBI:43474"/>
        <dbReference type="ChEBI" id="CHEBI:456216"/>
        <dbReference type="EC" id="3.6.4.13"/>
    </reaction>
</comment>
<evidence type="ECO:0000256" key="2">
    <source>
        <dbReference type="ARBA" id="ARBA00022741"/>
    </source>
</evidence>
<feature type="compositionally biased region" description="Basic and acidic residues" evidence="11">
    <location>
        <begin position="555"/>
        <end position="580"/>
    </location>
</feature>
<dbReference type="PROSITE" id="PS51194">
    <property type="entry name" value="HELICASE_CTER"/>
    <property type="match status" value="1"/>
</dbReference>
<keyword evidence="2" id="KW-0547">Nucleotide-binding</keyword>
<evidence type="ECO:0000259" key="12">
    <source>
        <dbReference type="PROSITE" id="PS51192"/>
    </source>
</evidence>
<dbReference type="GeneID" id="100200323"/>
<evidence type="ECO:0000256" key="8">
    <source>
        <dbReference type="ARBA" id="ARBA00044533"/>
    </source>
</evidence>
<dbReference type="PROSITE" id="PS51195">
    <property type="entry name" value="Q_MOTIF"/>
    <property type="match status" value="1"/>
</dbReference>
<evidence type="ECO:0000313" key="16">
    <source>
        <dbReference type="RefSeq" id="XP_065663645.1"/>
    </source>
</evidence>
<dbReference type="SUPFAM" id="SSF52540">
    <property type="entry name" value="P-loop containing nucleoside triphosphate hydrolases"/>
    <property type="match status" value="1"/>
</dbReference>
<dbReference type="SMART" id="SM00490">
    <property type="entry name" value="HELICc"/>
    <property type="match status" value="1"/>
</dbReference>
<feature type="short sequence motif" description="Q motif" evidence="10">
    <location>
        <begin position="154"/>
        <end position="182"/>
    </location>
</feature>
<evidence type="ECO:0000313" key="15">
    <source>
        <dbReference type="Proteomes" id="UP001652625"/>
    </source>
</evidence>
<evidence type="ECO:0000256" key="4">
    <source>
        <dbReference type="ARBA" id="ARBA00022806"/>
    </source>
</evidence>
<dbReference type="Proteomes" id="UP001652625">
    <property type="component" value="Chromosome 10"/>
</dbReference>
<keyword evidence="3" id="KW-0378">Hydrolase</keyword>
<dbReference type="PROSITE" id="PS51192">
    <property type="entry name" value="HELICASE_ATP_BIND_1"/>
    <property type="match status" value="1"/>
</dbReference>
<name>A0ABM4CP82_HYDVU</name>
<dbReference type="GO" id="GO:0004386">
    <property type="term" value="F:helicase activity"/>
    <property type="evidence" value="ECO:0007669"/>
    <property type="project" value="UniProtKB-KW"/>
</dbReference>
<evidence type="ECO:0000256" key="1">
    <source>
        <dbReference type="ARBA" id="ARBA00012552"/>
    </source>
</evidence>
<evidence type="ECO:0000256" key="7">
    <source>
        <dbReference type="ARBA" id="ARBA00024355"/>
    </source>
</evidence>
<evidence type="ECO:0000256" key="5">
    <source>
        <dbReference type="ARBA" id="ARBA00022840"/>
    </source>
</evidence>
<dbReference type="SMART" id="SM00487">
    <property type="entry name" value="DEXDc"/>
    <property type="match status" value="1"/>
</dbReference>
<evidence type="ECO:0000256" key="10">
    <source>
        <dbReference type="PROSITE-ProRule" id="PRU00552"/>
    </source>
</evidence>
<keyword evidence="15" id="KW-1185">Reference proteome</keyword>
<dbReference type="CDD" id="cd18787">
    <property type="entry name" value="SF2_C_DEAD"/>
    <property type="match status" value="1"/>
</dbReference>
<feature type="domain" description="Helicase ATP-binding" evidence="12">
    <location>
        <begin position="185"/>
        <end position="357"/>
    </location>
</feature>
<feature type="domain" description="DEAD-box RNA helicase Q" evidence="14">
    <location>
        <begin position="154"/>
        <end position="182"/>
    </location>
</feature>
<dbReference type="InterPro" id="IPR001650">
    <property type="entry name" value="Helicase_C-like"/>
</dbReference>
<protein>
    <recommendedName>
        <fullName evidence="8">Probable ATP-dependent RNA helicase DDX52</fullName>
        <ecNumber evidence="1">3.6.4.13</ecNumber>
    </recommendedName>
</protein>
<feature type="domain" description="Helicase C-terminal" evidence="13">
    <location>
        <begin position="368"/>
        <end position="529"/>
    </location>
</feature>
<gene>
    <name evidence="16" type="primary">LOC100200323</name>
</gene>
<evidence type="ECO:0000259" key="14">
    <source>
        <dbReference type="PROSITE" id="PS51195"/>
    </source>
</evidence>
<organism evidence="15 16">
    <name type="scientific">Hydra vulgaris</name>
    <name type="common">Hydra</name>
    <name type="synonym">Hydra attenuata</name>
    <dbReference type="NCBI Taxonomy" id="6087"/>
    <lineage>
        <taxon>Eukaryota</taxon>
        <taxon>Metazoa</taxon>
        <taxon>Cnidaria</taxon>
        <taxon>Hydrozoa</taxon>
        <taxon>Hydroidolina</taxon>
        <taxon>Anthoathecata</taxon>
        <taxon>Aplanulata</taxon>
        <taxon>Hydridae</taxon>
        <taxon>Hydra</taxon>
    </lineage>
</organism>
<keyword evidence="5" id="KW-0067">ATP-binding</keyword>
<dbReference type="Gene3D" id="3.40.50.300">
    <property type="entry name" value="P-loop containing nucleotide triphosphate hydrolases"/>
    <property type="match status" value="2"/>
</dbReference>
<dbReference type="InterPro" id="IPR044764">
    <property type="entry name" value="DDX52/Rok1_DEADc"/>
</dbReference>
<proteinExistence type="inferred from homology"/>
<feature type="region of interest" description="Disordered" evidence="11">
    <location>
        <begin position="540"/>
        <end position="580"/>
    </location>
</feature>
<keyword evidence="6" id="KW-0694">RNA-binding</keyword>
<dbReference type="InterPro" id="IPR027417">
    <property type="entry name" value="P-loop_NTPase"/>
</dbReference>
<evidence type="ECO:0000259" key="13">
    <source>
        <dbReference type="PROSITE" id="PS51194"/>
    </source>
</evidence>
<dbReference type="InterPro" id="IPR014014">
    <property type="entry name" value="RNA_helicase_DEAD_Q_motif"/>
</dbReference>
<dbReference type="InterPro" id="IPR050079">
    <property type="entry name" value="DEAD_box_RNA_helicase"/>
</dbReference>
<dbReference type="Pfam" id="PF00271">
    <property type="entry name" value="Helicase_C"/>
    <property type="match status" value="1"/>
</dbReference>
<evidence type="ECO:0000256" key="9">
    <source>
        <dbReference type="ARBA" id="ARBA00047984"/>
    </source>
</evidence>
<dbReference type="InterPro" id="IPR011545">
    <property type="entry name" value="DEAD/DEAH_box_helicase_dom"/>
</dbReference>
<dbReference type="PANTHER" id="PTHR47959:SF15">
    <property type="entry name" value="RNA HELICASE"/>
    <property type="match status" value="1"/>
</dbReference>
<evidence type="ECO:0000256" key="6">
    <source>
        <dbReference type="ARBA" id="ARBA00022884"/>
    </source>
</evidence>
<dbReference type="RefSeq" id="XP_065663645.1">
    <property type="nucleotide sequence ID" value="XM_065807573.1"/>
</dbReference>
<dbReference type="PANTHER" id="PTHR47959">
    <property type="entry name" value="ATP-DEPENDENT RNA HELICASE RHLE-RELATED"/>
    <property type="match status" value="1"/>
</dbReference>
<dbReference type="Pfam" id="PF00270">
    <property type="entry name" value="DEAD"/>
    <property type="match status" value="1"/>
</dbReference>
<dbReference type="CDD" id="cd17957">
    <property type="entry name" value="DEADc_DDX52"/>
    <property type="match status" value="1"/>
</dbReference>
<comment type="similarity">
    <text evidence="7">Belongs to the DEAD box helicase family. DDX52/ROK1 subfamily.</text>
</comment>